<dbReference type="EMBL" id="CM055760">
    <property type="protein sequence ID" value="KAJ7987144.1"/>
    <property type="molecule type" value="Genomic_DNA"/>
</dbReference>
<name>A0ACC2F725_DALPE</name>
<gene>
    <name evidence="1" type="ORF">DPEC_G00335710</name>
</gene>
<proteinExistence type="predicted"/>
<comment type="caution">
    <text evidence="1">The sequence shown here is derived from an EMBL/GenBank/DDBJ whole genome shotgun (WGS) entry which is preliminary data.</text>
</comment>
<evidence type="ECO:0000313" key="2">
    <source>
        <dbReference type="Proteomes" id="UP001157502"/>
    </source>
</evidence>
<reference evidence="1" key="1">
    <citation type="submission" date="2021-05" db="EMBL/GenBank/DDBJ databases">
        <authorList>
            <person name="Pan Q."/>
            <person name="Jouanno E."/>
            <person name="Zahm M."/>
            <person name="Klopp C."/>
            <person name="Cabau C."/>
            <person name="Louis A."/>
            <person name="Berthelot C."/>
            <person name="Parey E."/>
            <person name="Roest Crollius H."/>
            <person name="Montfort J."/>
            <person name="Robinson-Rechavi M."/>
            <person name="Bouchez O."/>
            <person name="Lampietro C."/>
            <person name="Lopez Roques C."/>
            <person name="Donnadieu C."/>
            <person name="Postlethwait J."/>
            <person name="Bobe J."/>
            <person name="Dillon D."/>
            <person name="Chandos A."/>
            <person name="von Hippel F."/>
            <person name="Guiguen Y."/>
        </authorList>
    </citation>
    <scope>NUCLEOTIDE SEQUENCE</scope>
    <source>
        <strain evidence="1">YG-Jan2019</strain>
    </source>
</reference>
<sequence>MSREYPRRSLPSRESLASTTLSLAETQSVLSARQDWPYGYRVLPPLCSQQGSTQATEGGELLNLPPETAMSGGTSVSNSASLPSYLFGVDAGSPRQYSARSRKRALSMSPLSDGYGIDFNSIIRTSPTSLVAYINSSRSSTASQQTLSPLHQEGYGHFLGVRGSCIPYPPTAGLLGFPCSSLALTPLGDLRYGTECGRMRRLEQGGALESQMANMVVEQQCLPEEEEAEEVMQNTASSHSDPVPSFHVQLELAAIIRSASPPQGPPPPYHFHKHLHQPPSHTQPQCPVPQASPTTAGHGTGHQPHPWSLCPMAEEEEGEMEDYGAGHCCRWMDCSAVYDHKEELVRHIEKLHVDQRKGEDFTCFWAGCPRRFKPFNARYKLLIHMRVHSGEKPNKCTFEGCQKAFSRLENLKIHLRSHTGEKPYLCQHDGCHKSFSNSSDRAKHQRTHVDTKPYVCQVPGCAKRYTDPSSLRKHVKSHSSKDRQSRKKLRLTEVVDQETLADCLTIQPLQPSLSSLDIIDRTLGQTPSPSQDHFTDLLSRGQSSHSGSPSISVPSAALQGQSSSNSSHLTLLGPQQDIYRFIDRSSQHVSTGSHQYQLPSASIPYPHHHVGSSVKISAHLSHPAHTNVMCTDNHLGFGGQMQTLYP</sequence>
<protein>
    <submittedName>
        <fullName evidence="1">Uncharacterized protein</fullName>
    </submittedName>
</protein>
<dbReference type="Proteomes" id="UP001157502">
    <property type="component" value="Chromosome 33"/>
</dbReference>
<keyword evidence="2" id="KW-1185">Reference proteome</keyword>
<evidence type="ECO:0000313" key="1">
    <source>
        <dbReference type="EMBL" id="KAJ7987144.1"/>
    </source>
</evidence>
<organism evidence="1 2">
    <name type="scientific">Dallia pectoralis</name>
    <name type="common">Alaska blackfish</name>
    <dbReference type="NCBI Taxonomy" id="75939"/>
    <lineage>
        <taxon>Eukaryota</taxon>
        <taxon>Metazoa</taxon>
        <taxon>Chordata</taxon>
        <taxon>Craniata</taxon>
        <taxon>Vertebrata</taxon>
        <taxon>Euteleostomi</taxon>
        <taxon>Actinopterygii</taxon>
        <taxon>Neopterygii</taxon>
        <taxon>Teleostei</taxon>
        <taxon>Protacanthopterygii</taxon>
        <taxon>Esociformes</taxon>
        <taxon>Umbridae</taxon>
        <taxon>Dallia</taxon>
    </lineage>
</organism>
<accession>A0ACC2F725</accession>